<comment type="caution">
    <text evidence="1">The sequence shown here is derived from an EMBL/GenBank/DDBJ whole genome shotgun (WGS) entry which is preliminary data.</text>
</comment>
<feature type="non-terminal residue" evidence="1">
    <location>
        <position position="131"/>
    </location>
</feature>
<dbReference type="EMBL" id="JANPWB010000013">
    <property type="protein sequence ID" value="KAJ1106430.1"/>
    <property type="molecule type" value="Genomic_DNA"/>
</dbReference>
<keyword evidence="2" id="KW-1185">Reference proteome</keyword>
<proteinExistence type="predicted"/>
<evidence type="ECO:0000313" key="1">
    <source>
        <dbReference type="EMBL" id="KAJ1106430.1"/>
    </source>
</evidence>
<protein>
    <recommendedName>
        <fullName evidence="3">Integrase zinc-binding domain-containing protein</fullName>
    </recommendedName>
</protein>
<reference evidence="1" key="1">
    <citation type="journal article" date="2022" name="bioRxiv">
        <title>Sequencing and chromosome-scale assembly of the giantPleurodeles waltlgenome.</title>
        <authorList>
            <person name="Brown T."/>
            <person name="Elewa A."/>
            <person name="Iarovenko S."/>
            <person name="Subramanian E."/>
            <person name="Araus A.J."/>
            <person name="Petzold A."/>
            <person name="Susuki M."/>
            <person name="Suzuki K.-i.T."/>
            <person name="Hayashi T."/>
            <person name="Toyoda A."/>
            <person name="Oliveira C."/>
            <person name="Osipova E."/>
            <person name="Leigh N.D."/>
            <person name="Simon A."/>
            <person name="Yun M.H."/>
        </authorList>
    </citation>
    <scope>NUCLEOTIDE SEQUENCE</scope>
    <source>
        <strain evidence="1">20211129_DDA</strain>
        <tissue evidence="1">Liver</tissue>
    </source>
</reference>
<dbReference type="AlphaFoldDB" id="A0AAV7N193"/>
<evidence type="ECO:0000313" key="2">
    <source>
        <dbReference type="Proteomes" id="UP001066276"/>
    </source>
</evidence>
<gene>
    <name evidence="1" type="ORF">NDU88_003831</name>
</gene>
<sequence length="131" mass="15018">VWGKELWQEIWEMLPQSTVTVYHVDAHCPTDSLDRWFNCLADDRAKIQEAEVEAQNSDLVGMAKWAHQKCGHLGEKATHRWAEIRGMHLPLDLIKTAIIECPICQHAQHRPVPQVVRGQLGRGKLPGQIWQ</sequence>
<accession>A0AAV7N193</accession>
<evidence type="ECO:0008006" key="3">
    <source>
        <dbReference type="Google" id="ProtNLM"/>
    </source>
</evidence>
<organism evidence="1 2">
    <name type="scientific">Pleurodeles waltl</name>
    <name type="common">Iberian ribbed newt</name>
    <dbReference type="NCBI Taxonomy" id="8319"/>
    <lineage>
        <taxon>Eukaryota</taxon>
        <taxon>Metazoa</taxon>
        <taxon>Chordata</taxon>
        <taxon>Craniata</taxon>
        <taxon>Vertebrata</taxon>
        <taxon>Euteleostomi</taxon>
        <taxon>Amphibia</taxon>
        <taxon>Batrachia</taxon>
        <taxon>Caudata</taxon>
        <taxon>Salamandroidea</taxon>
        <taxon>Salamandridae</taxon>
        <taxon>Pleurodelinae</taxon>
        <taxon>Pleurodeles</taxon>
    </lineage>
</organism>
<feature type="non-terminal residue" evidence="1">
    <location>
        <position position="1"/>
    </location>
</feature>
<dbReference type="Proteomes" id="UP001066276">
    <property type="component" value="Chromosome 9"/>
</dbReference>
<name>A0AAV7N193_PLEWA</name>